<keyword evidence="3" id="KW-1185">Reference proteome</keyword>
<organism evidence="2 3">
    <name type="scientific">Effrenium voratum</name>
    <dbReference type="NCBI Taxonomy" id="2562239"/>
    <lineage>
        <taxon>Eukaryota</taxon>
        <taxon>Sar</taxon>
        <taxon>Alveolata</taxon>
        <taxon>Dinophyceae</taxon>
        <taxon>Suessiales</taxon>
        <taxon>Symbiodiniaceae</taxon>
        <taxon>Effrenium</taxon>
    </lineage>
</organism>
<feature type="transmembrane region" description="Helical" evidence="1">
    <location>
        <begin position="23"/>
        <end position="47"/>
    </location>
</feature>
<dbReference type="AlphaFoldDB" id="A0AA36MZD7"/>
<reference evidence="2" key="1">
    <citation type="submission" date="2023-08" db="EMBL/GenBank/DDBJ databases">
        <authorList>
            <person name="Chen Y."/>
            <person name="Shah S."/>
            <person name="Dougan E. K."/>
            <person name="Thang M."/>
            <person name="Chan C."/>
        </authorList>
    </citation>
    <scope>NUCLEOTIDE SEQUENCE</scope>
</reference>
<keyword evidence="1" id="KW-0472">Membrane</keyword>
<dbReference type="EMBL" id="CAUJNA010001791">
    <property type="protein sequence ID" value="CAJ1389057.1"/>
    <property type="molecule type" value="Genomic_DNA"/>
</dbReference>
<sequence>MAYHAYSRNGQPGRRKRSLVPKFNGWGCLPLVVGMVAAFCVCLTLQWPGSPTQLPYIFPEAGRNTRTMEVVDKHLVEWNRQPVWVKFKLLETQRDRIVASYMTSVLIPMHAVLECLQGSQNSFAGVARACSHALGNDINVQLIGSPIKGTFSLEDSDFDIQVTRGGGSKMADNPFTEIDKRKVAQNLEKLDCVTGPVRIGNVAIKFLLREGPSVDLVLANPRPEEFPNLRGGKDFYENSARINRFLAETPAARAAIIAIKEYLPQKRPKGILLEAIMWRLSDIFQVASQSASPGEEWYDCFLDVVDSVRNWETSPFFASELKQNLGMLPDRTRQKYIDGLELVSKPNLGFLLVLTGILDEAETSWTPKDGPFFLHVDKLICEAFHNS</sequence>
<evidence type="ECO:0000313" key="3">
    <source>
        <dbReference type="Proteomes" id="UP001178507"/>
    </source>
</evidence>
<accession>A0AA36MZD7</accession>
<gene>
    <name evidence="2" type="ORF">EVOR1521_LOCUS14756</name>
</gene>
<evidence type="ECO:0000313" key="2">
    <source>
        <dbReference type="EMBL" id="CAJ1389057.1"/>
    </source>
</evidence>
<evidence type="ECO:0000256" key="1">
    <source>
        <dbReference type="SAM" id="Phobius"/>
    </source>
</evidence>
<keyword evidence="1" id="KW-1133">Transmembrane helix</keyword>
<protein>
    <submittedName>
        <fullName evidence="2">Uncharacterized protein</fullName>
    </submittedName>
</protein>
<keyword evidence="1" id="KW-0812">Transmembrane</keyword>
<name>A0AA36MZD7_9DINO</name>
<dbReference type="Proteomes" id="UP001178507">
    <property type="component" value="Unassembled WGS sequence"/>
</dbReference>
<proteinExistence type="predicted"/>
<comment type="caution">
    <text evidence="2">The sequence shown here is derived from an EMBL/GenBank/DDBJ whole genome shotgun (WGS) entry which is preliminary data.</text>
</comment>